<dbReference type="AlphaFoldDB" id="A0A6C0IR50"/>
<evidence type="ECO:0008006" key="2">
    <source>
        <dbReference type="Google" id="ProtNLM"/>
    </source>
</evidence>
<sequence length="296" mass="34139">MTTNFSEKCEKSNSFFECKICDYICCLKQHYVQHCKSKKHNLLISNTNYNNSIEKSVKHDCVCGKKYADRAGLWRHKKSCSIINPSSKNNNNNNNSNDDTIKELVGLMKEMVKNGIYSNNTTNNTNTNSHNNINNTFNLKVYLNETCKNAMNLSEFIENIEPTMEELELTGREGYVKGISHIFSTRLDETSSEESPIHCTDGKREVFYIKENNVWNKEDEEKTLLIKALRQLSQKNIGAILKWKNLHPDCTESDSRKNDKFLKITFNAMPGSTQEECDNNYKKIISNMAKKTIIQK</sequence>
<protein>
    <recommendedName>
        <fullName evidence="2">C2H2-type domain-containing protein</fullName>
    </recommendedName>
</protein>
<name>A0A6C0IR50_9ZZZZ</name>
<accession>A0A6C0IR50</accession>
<organism evidence="1">
    <name type="scientific">viral metagenome</name>
    <dbReference type="NCBI Taxonomy" id="1070528"/>
    <lineage>
        <taxon>unclassified sequences</taxon>
        <taxon>metagenomes</taxon>
        <taxon>organismal metagenomes</taxon>
    </lineage>
</organism>
<proteinExistence type="predicted"/>
<evidence type="ECO:0000313" key="1">
    <source>
        <dbReference type="EMBL" id="QHT95691.1"/>
    </source>
</evidence>
<reference evidence="1" key="1">
    <citation type="journal article" date="2020" name="Nature">
        <title>Giant virus diversity and host interactions through global metagenomics.</title>
        <authorList>
            <person name="Schulz F."/>
            <person name="Roux S."/>
            <person name="Paez-Espino D."/>
            <person name="Jungbluth S."/>
            <person name="Walsh D.A."/>
            <person name="Denef V.J."/>
            <person name="McMahon K.D."/>
            <person name="Konstantinidis K.T."/>
            <person name="Eloe-Fadrosh E.A."/>
            <person name="Kyrpides N.C."/>
            <person name="Woyke T."/>
        </authorList>
    </citation>
    <scope>NUCLEOTIDE SEQUENCE</scope>
    <source>
        <strain evidence="1">GVMAG-M-3300024301-20</strain>
    </source>
</reference>
<dbReference type="EMBL" id="MN740245">
    <property type="protein sequence ID" value="QHT95691.1"/>
    <property type="molecule type" value="Genomic_DNA"/>
</dbReference>